<dbReference type="InterPro" id="IPR001245">
    <property type="entry name" value="Ser-Thr/Tyr_kinase_cat_dom"/>
</dbReference>
<dbReference type="InterPro" id="IPR011009">
    <property type="entry name" value="Kinase-like_dom_sf"/>
</dbReference>
<feature type="domain" description="Protein kinase" evidence="5">
    <location>
        <begin position="52"/>
        <end position="309"/>
    </location>
</feature>
<keyword evidence="3" id="KW-0648">Protein biosynthesis</keyword>
<evidence type="ECO:0000313" key="8">
    <source>
        <dbReference type="Proteomes" id="UP001465976"/>
    </source>
</evidence>
<dbReference type="SUPFAM" id="SSF101489">
    <property type="entry name" value="Eukaryotic initiation factor 4f subunit eIF4g, eIF4e-binding domain"/>
    <property type="match status" value="1"/>
</dbReference>
<dbReference type="InterPro" id="IPR003891">
    <property type="entry name" value="Initiation_fac_eIF4g_MI"/>
</dbReference>
<dbReference type="Pfam" id="PF12152">
    <property type="entry name" value="eIF_4G1"/>
    <property type="match status" value="1"/>
</dbReference>
<evidence type="ECO:0000256" key="2">
    <source>
        <dbReference type="ARBA" id="ARBA00022540"/>
    </source>
</evidence>
<dbReference type="Gene3D" id="1.25.40.180">
    <property type="match status" value="4"/>
</dbReference>
<feature type="domain" description="MI" evidence="6">
    <location>
        <begin position="799"/>
        <end position="920"/>
    </location>
</feature>
<dbReference type="PANTHER" id="PTHR23253:SF9">
    <property type="entry name" value="EUKARYOTIC TRANSLATION INITIATION FACTOR 4 GAMMA 2"/>
    <property type="match status" value="1"/>
</dbReference>
<dbReference type="SUPFAM" id="SSF48371">
    <property type="entry name" value="ARM repeat"/>
    <property type="match status" value="4"/>
</dbReference>
<dbReference type="PANTHER" id="PTHR23253">
    <property type="entry name" value="EUKARYOTIC TRANSLATION INITIATION FACTOR 4 GAMMA"/>
    <property type="match status" value="1"/>
</dbReference>
<dbReference type="InterPro" id="IPR022745">
    <property type="entry name" value="eIF4G1_eIF4E-bd"/>
</dbReference>
<dbReference type="EMBL" id="JBAHYK010002389">
    <property type="protein sequence ID" value="KAL0565162.1"/>
    <property type="molecule type" value="Genomic_DNA"/>
</dbReference>
<dbReference type="SMART" id="SM00544">
    <property type="entry name" value="MA3"/>
    <property type="match status" value="3"/>
</dbReference>
<dbReference type="Proteomes" id="UP001465976">
    <property type="component" value="Unassembled WGS sequence"/>
</dbReference>
<gene>
    <name evidence="7" type="ORF">V5O48_016868</name>
</gene>
<evidence type="ECO:0000259" key="6">
    <source>
        <dbReference type="PROSITE" id="PS51366"/>
    </source>
</evidence>
<feature type="domain" description="MI" evidence="6">
    <location>
        <begin position="950"/>
        <end position="1071"/>
    </location>
</feature>
<dbReference type="SUPFAM" id="SSF56112">
    <property type="entry name" value="Protein kinase-like (PK-like)"/>
    <property type="match status" value="1"/>
</dbReference>
<dbReference type="InterPro" id="IPR000719">
    <property type="entry name" value="Prot_kinase_dom"/>
</dbReference>
<dbReference type="Pfam" id="PF02854">
    <property type="entry name" value="MIF4G"/>
    <property type="match status" value="1"/>
</dbReference>
<evidence type="ECO:0000256" key="1">
    <source>
        <dbReference type="ARBA" id="ARBA00005775"/>
    </source>
</evidence>
<dbReference type="InterPro" id="IPR003890">
    <property type="entry name" value="MIF4G-like_typ-3"/>
</dbReference>
<reference evidence="7 8" key="1">
    <citation type="submission" date="2024-02" db="EMBL/GenBank/DDBJ databases">
        <title>A draft genome for the cacao thread blight pathogen Marasmius crinis-equi.</title>
        <authorList>
            <person name="Cohen S.P."/>
            <person name="Baruah I.K."/>
            <person name="Amoako-Attah I."/>
            <person name="Bukari Y."/>
            <person name="Meinhardt L.W."/>
            <person name="Bailey B.A."/>
        </authorList>
    </citation>
    <scope>NUCLEOTIDE SEQUENCE [LARGE SCALE GENOMIC DNA]</scope>
    <source>
        <strain evidence="7 8">GH-76</strain>
    </source>
</reference>
<proteinExistence type="inferred from homology"/>
<dbReference type="Pfam" id="PF07714">
    <property type="entry name" value="PK_Tyr_Ser-Thr"/>
    <property type="match status" value="1"/>
</dbReference>
<feature type="domain" description="MI" evidence="6">
    <location>
        <begin position="1123"/>
        <end position="1244"/>
    </location>
</feature>
<dbReference type="PROSITE" id="PS50011">
    <property type="entry name" value="PROTEIN_KINASE_DOM"/>
    <property type="match status" value="1"/>
</dbReference>
<keyword evidence="8" id="KW-1185">Reference proteome</keyword>
<dbReference type="InterPro" id="IPR036211">
    <property type="entry name" value="eIF4G_eIF4E-bd_sf"/>
</dbReference>
<evidence type="ECO:0000256" key="3">
    <source>
        <dbReference type="ARBA" id="ARBA00022917"/>
    </source>
</evidence>
<evidence type="ECO:0000313" key="7">
    <source>
        <dbReference type="EMBL" id="KAL0565162.1"/>
    </source>
</evidence>
<dbReference type="Gene3D" id="1.20.970.30">
    <property type="entry name" value="eIF4G, eIF4E-binding domain"/>
    <property type="match status" value="1"/>
</dbReference>
<accession>A0ABR3EQS9</accession>
<feature type="region of interest" description="Disordered" evidence="4">
    <location>
        <begin position="1099"/>
        <end position="1121"/>
    </location>
</feature>
<dbReference type="PROSITE" id="PS51366">
    <property type="entry name" value="MI"/>
    <property type="match status" value="3"/>
</dbReference>
<keyword evidence="2" id="KW-0396">Initiation factor</keyword>
<evidence type="ECO:0000259" key="5">
    <source>
        <dbReference type="PROSITE" id="PS50011"/>
    </source>
</evidence>
<sequence>MEPTFDNALDEELLILSEQILGDRSVLEAKGDEAQRKLDLLQLHLTIENVAIDQNGALGSGQLGDVWKARIGRVGKKQIVCAVKIAKKSWSDGHAPHENLDSFLREGTLLRQLVHPNVLPFLGMFRLNDGQGNVCLVSPYMSNGNLAQYMEKTRPGKADILSLMHDIALGLEYLHREDVVHGNLKVHNVLISDANRACLSDYSIPHLEPEVQYSLPAIRWGSKLGHTAPEVLLGSPSSKKSDVYSYGSLCHEIFGKAYEGREASPRTWAALRAASLSDNRQSWHLLRDCCALEPSARPTAGEVVRQVIAKLNLEPGGASSAQNWDESLYSTILENIDTRPLLASMVKSEPASQGSIAVVSSSQLPGDRQADDGLAPNGVRAAAADDSSLELVRPLQATENRWDRQVLSTMTPESPEMIARKVRALLNKITIKTFDSISDQVIAWVNKSEQEEDGSTLIMVIGLVFEKAINEAMFSETYARLCRKMMEQISPRVQDVGVTNAEGKPIAGRQLFRKYLLNRCQEDFECSWTSQTPSNDDEKVRRRSLGLPKFIGELFKVQMLTERIMRECIKKLLGNLENPEEAEMGSLCELLVTVGGTLDTPKARAHMDVYFSRMKELTKHPNIQRRVQFTLLDVIELRERKWAARKANAKPTTINQIRHELAAAKAAQAYVRHDRARDPSFYARWMSGRPVPPEEKVVEGGGATRVPSKAGRLSKFGQISSHGAPIASSTGSASNWTVANRASLPTEVEMHTNNAKLDSAPLLHKKLILHPRLTLPGDATYISKAKASREPKARMSLADARRRAEQDSEEFFAIRDLDEAEFYFSRLPPQHHHLLVDKLISHAVESEEADAQLVSDLLERASSKSLASSAALEEAFSFFAELLVDIVYNAPDAPKYFALMMRGAGFKDRQWMRIASKSEGQREKLFEFRPGKYSDDMSSEEREAEVSQADAMKIVEANTKEFFVVRDFDEGKTYFDRLPPQHHYRLVDKLVSCALYSTEEDAQLVSDLLQRVSSESLASSADLVEAFSSVAEFLDELTFDVPGAPELFALMMSGAAFSDEEWAEVVSKSEAQGAQVLKWKSVMRRKLIHRSHLNHVNDIAPGPVLESDSEGTSGEQAEMSEAKARKKIEEDLKEFFASRNLDRAELYFQDLPSQHHGRLVDSLVFFALESKKSDAQLVSDLLRRVSWKSLASSAALEEAFSSLSGLLDAIVEDTPEALNLFALMMRGASFSDDKRRWIAFESEYHGEKIFELSSERLAVAEGGILSRARAIDNLELVPYPEGVRSPQVELNVNAVNGRFRYDRDFLLQFMSVCKDKPTTLPPLDTLGLEPRDPVANSAFGVRSGIHGIHSAGTGLNRLSFSSLSPIPAVQIPFGGRNPRSQQPLRASATPFVPRFTKVKHTKPQISTSTDTT</sequence>
<comment type="similarity">
    <text evidence="1">Belongs to the eukaryotic initiation factor 4G family.</text>
</comment>
<protein>
    <submittedName>
        <fullName evidence="7">Uncharacterized protein</fullName>
    </submittedName>
</protein>
<dbReference type="InterPro" id="IPR016024">
    <property type="entry name" value="ARM-type_fold"/>
</dbReference>
<name>A0ABR3EQS9_9AGAR</name>
<dbReference type="SMART" id="SM00543">
    <property type="entry name" value="MIF4G"/>
    <property type="match status" value="1"/>
</dbReference>
<organism evidence="7 8">
    <name type="scientific">Marasmius crinis-equi</name>
    <dbReference type="NCBI Taxonomy" id="585013"/>
    <lineage>
        <taxon>Eukaryota</taxon>
        <taxon>Fungi</taxon>
        <taxon>Dikarya</taxon>
        <taxon>Basidiomycota</taxon>
        <taxon>Agaricomycotina</taxon>
        <taxon>Agaricomycetes</taxon>
        <taxon>Agaricomycetidae</taxon>
        <taxon>Agaricales</taxon>
        <taxon>Marasmiineae</taxon>
        <taxon>Marasmiaceae</taxon>
        <taxon>Marasmius</taxon>
    </lineage>
</organism>
<dbReference type="Pfam" id="PF02847">
    <property type="entry name" value="MA3"/>
    <property type="match status" value="3"/>
</dbReference>
<dbReference type="Gene3D" id="1.10.510.10">
    <property type="entry name" value="Transferase(Phosphotransferase) domain 1"/>
    <property type="match status" value="1"/>
</dbReference>
<comment type="caution">
    <text evidence="7">The sequence shown here is derived from an EMBL/GenBank/DDBJ whole genome shotgun (WGS) entry which is preliminary data.</text>
</comment>
<evidence type="ECO:0000256" key="4">
    <source>
        <dbReference type="SAM" id="MobiDB-lite"/>
    </source>
</evidence>